<feature type="transmembrane region" description="Helical" evidence="6">
    <location>
        <begin position="259"/>
        <end position="278"/>
    </location>
</feature>
<dbReference type="SUPFAM" id="SSF52540">
    <property type="entry name" value="P-loop containing nucleoside triphosphate hydrolases"/>
    <property type="match status" value="1"/>
</dbReference>
<dbReference type="PANTHER" id="PTHR48041">
    <property type="entry name" value="ABC TRANSPORTER G FAMILY MEMBER 28"/>
    <property type="match status" value="1"/>
</dbReference>
<keyword evidence="2" id="KW-0813">Transport</keyword>
<proteinExistence type="predicted"/>
<comment type="caution">
    <text evidence="7">The sequence shown here is derived from an EMBL/GenBank/DDBJ whole genome shotgun (WGS) entry which is preliminary data.</text>
</comment>
<keyword evidence="4 6" id="KW-1133">Transmembrane helix</keyword>
<evidence type="ECO:0000256" key="5">
    <source>
        <dbReference type="ARBA" id="ARBA00023136"/>
    </source>
</evidence>
<keyword evidence="3 6" id="KW-0812">Transmembrane</keyword>
<name>A0A9Q0MFG7_BLOTA</name>
<evidence type="ECO:0000256" key="4">
    <source>
        <dbReference type="ARBA" id="ARBA00022989"/>
    </source>
</evidence>
<dbReference type="AlphaFoldDB" id="A0A9Q0MFG7"/>
<evidence type="ECO:0000256" key="3">
    <source>
        <dbReference type="ARBA" id="ARBA00022692"/>
    </source>
</evidence>
<keyword evidence="8" id="KW-1185">Reference proteome</keyword>
<reference evidence="7" key="1">
    <citation type="submission" date="2022-12" db="EMBL/GenBank/DDBJ databases">
        <title>Genome assemblies of Blomia tropicalis.</title>
        <authorList>
            <person name="Cui Y."/>
        </authorList>
    </citation>
    <scope>NUCLEOTIDE SEQUENCE</scope>
    <source>
        <tissue evidence="7">Adult mites</tissue>
    </source>
</reference>
<feature type="transmembrane region" description="Helical" evidence="6">
    <location>
        <begin position="352"/>
        <end position="378"/>
    </location>
</feature>
<dbReference type="InterPro" id="IPR027417">
    <property type="entry name" value="P-loop_NTPase"/>
</dbReference>
<evidence type="ECO:0000313" key="8">
    <source>
        <dbReference type="Proteomes" id="UP001142055"/>
    </source>
</evidence>
<organism evidence="7 8">
    <name type="scientific">Blomia tropicalis</name>
    <name type="common">Mite</name>
    <dbReference type="NCBI Taxonomy" id="40697"/>
    <lineage>
        <taxon>Eukaryota</taxon>
        <taxon>Metazoa</taxon>
        <taxon>Ecdysozoa</taxon>
        <taxon>Arthropoda</taxon>
        <taxon>Chelicerata</taxon>
        <taxon>Arachnida</taxon>
        <taxon>Acari</taxon>
        <taxon>Acariformes</taxon>
        <taxon>Sarcoptiformes</taxon>
        <taxon>Astigmata</taxon>
        <taxon>Glycyphagoidea</taxon>
        <taxon>Echimyopodidae</taxon>
        <taxon>Blomia</taxon>
    </lineage>
</organism>
<dbReference type="InterPro" id="IPR050352">
    <property type="entry name" value="ABCG_transporters"/>
</dbReference>
<feature type="transmembrane region" description="Helical" evidence="6">
    <location>
        <begin position="398"/>
        <end position="420"/>
    </location>
</feature>
<protein>
    <submittedName>
        <fullName evidence="7">Uncharacterized protein</fullName>
    </submittedName>
</protein>
<dbReference type="Gene3D" id="3.40.50.300">
    <property type="entry name" value="P-loop containing nucleotide triphosphate hydrolases"/>
    <property type="match status" value="1"/>
</dbReference>
<comment type="subcellular location">
    <subcellularLocation>
        <location evidence="1">Membrane</location>
        <topology evidence="1">Multi-pass membrane protein</topology>
    </subcellularLocation>
</comment>
<feature type="transmembrane region" description="Helical" evidence="6">
    <location>
        <begin position="505"/>
        <end position="525"/>
    </location>
</feature>
<dbReference type="EMBL" id="JAPWDV010000001">
    <property type="protein sequence ID" value="KAJ6224692.1"/>
    <property type="molecule type" value="Genomic_DNA"/>
</dbReference>
<dbReference type="GO" id="GO:0016020">
    <property type="term" value="C:membrane"/>
    <property type="evidence" value="ECO:0007669"/>
    <property type="project" value="UniProtKB-SubCell"/>
</dbReference>
<evidence type="ECO:0000256" key="2">
    <source>
        <dbReference type="ARBA" id="ARBA00022448"/>
    </source>
</evidence>
<gene>
    <name evidence="7" type="ORF">RDWZM_003237</name>
</gene>
<dbReference type="GO" id="GO:0042626">
    <property type="term" value="F:ATPase-coupled transmembrane transporter activity"/>
    <property type="evidence" value="ECO:0007669"/>
    <property type="project" value="TreeGrafter"/>
</dbReference>
<accession>A0A9Q0MFG7</accession>
<dbReference type="Proteomes" id="UP001142055">
    <property type="component" value="Chromosome 1"/>
</dbReference>
<dbReference type="PANTHER" id="PTHR48041:SF91">
    <property type="entry name" value="ABC TRANSPORTER G FAMILY MEMBER 28"/>
    <property type="match status" value="1"/>
</dbReference>
<evidence type="ECO:0000256" key="1">
    <source>
        <dbReference type="ARBA" id="ARBA00004141"/>
    </source>
</evidence>
<feature type="transmembrane region" description="Helical" evidence="6">
    <location>
        <begin position="310"/>
        <end position="332"/>
    </location>
</feature>
<keyword evidence="5 6" id="KW-0472">Membrane</keyword>
<evidence type="ECO:0000313" key="7">
    <source>
        <dbReference type="EMBL" id="KAJ6224692.1"/>
    </source>
</evidence>
<feature type="transmembrane region" description="Helical" evidence="6">
    <location>
        <begin position="432"/>
        <end position="450"/>
    </location>
</feature>
<sequence length="707" mass="82016">MYYAPNIKYCYIEQHVHQSIEGGLTVRQLFNYAYRFKNGIWHSSKIINEHIDDIVHQLMLPRDILDRKFVNCSGGEQKRIAIGQELMWNIKPRLMFVDEPTTGLDSASALEIIKCLRRLAIEYRMAIVTSIHQPNNEVLRHLDQLYVLAKGGVCIYSGPPNSITTNIETVNFSEDKPPIETLLKVACCNQDQGSTDVNELVNGLVHKTMIREFEKTLQIAQPTKQASRMCQAKLFHISDLYLECCRQFRLTFITNARSLFFQTLLFLCNFSLMSWIFMETSSEVSGCYSRTNSTACDKALSEDVHLRENVFNVSFTLQFVGAVVIYGCTTFITTKIRMFRNEYRNSWYSLSVFYWSTYLSNLIEILFVATKAALLGFYFMRQHAADDYEINISRFGLFYFYVTLFCLYWQNWGHLFGLLLPDQGELTSTFSFIFFMSTTALNGLALKFEINSSPMVIMVSKAFGLKEISNGILYSIYGHERCDFRNEYSLVFELFYVNYENPVNLPLIIGNIVLIRILTLIVAYIKYRNSGAKIPQFTKKPQRIVTLRKNKGKMLIENNTDRFVENDQNLQLRHFLQNKIIIAWRNLDLYESSSLFDVNYAISEQLKSEIEDFHVNNTKPCESESIERLILKSCAGTENPTVQKMIAIHNRKHTIDESTLAADTNLAMVVPNRKRFSLHSVYILALRYIRYYRNFLCSNRKHVPLVV</sequence>
<evidence type="ECO:0000256" key="6">
    <source>
        <dbReference type="SAM" id="Phobius"/>
    </source>
</evidence>